<proteinExistence type="predicted"/>
<protein>
    <submittedName>
        <fullName evidence="1">Uncharacterized protein</fullName>
    </submittedName>
</protein>
<dbReference type="EMBL" id="JASPKY010000185">
    <property type="protein sequence ID" value="KAK9722759.1"/>
    <property type="molecule type" value="Genomic_DNA"/>
</dbReference>
<reference evidence="1 2" key="1">
    <citation type="journal article" date="2024" name="BMC Genomics">
        <title>De novo assembly and annotation of Popillia japonica's genome with initial clues to its potential as an invasive pest.</title>
        <authorList>
            <person name="Cucini C."/>
            <person name="Boschi S."/>
            <person name="Funari R."/>
            <person name="Cardaioli E."/>
            <person name="Iannotti N."/>
            <person name="Marturano G."/>
            <person name="Paoli F."/>
            <person name="Bruttini M."/>
            <person name="Carapelli A."/>
            <person name="Frati F."/>
            <person name="Nardi F."/>
        </authorList>
    </citation>
    <scope>NUCLEOTIDE SEQUENCE [LARGE SCALE GENOMIC DNA]</scope>
    <source>
        <strain evidence="1">DMR45628</strain>
    </source>
</reference>
<evidence type="ECO:0000313" key="2">
    <source>
        <dbReference type="Proteomes" id="UP001458880"/>
    </source>
</evidence>
<sequence length="113" mass="13064">MSGHGPRRFRHLLSAPNNTLPRLSGIYRTILDGLDRIGLVIMSRFRSGKIPGVFRPVFSEDRTKRGVRWEYSDVVWEIHYQPKILNSENAAMMRGIILWMKPLIGLPSDERDC</sequence>
<dbReference type="Proteomes" id="UP001458880">
    <property type="component" value="Unassembled WGS sequence"/>
</dbReference>
<comment type="caution">
    <text evidence="1">The sequence shown here is derived from an EMBL/GenBank/DDBJ whole genome shotgun (WGS) entry which is preliminary data.</text>
</comment>
<accession>A0AAW1KNQ8</accession>
<evidence type="ECO:0000313" key="1">
    <source>
        <dbReference type="EMBL" id="KAK9722759.1"/>
    </source>
</evidence>
<gene>
    <name evidence="1" type="ORF">QE152_g19532</name>
</gene>
<organism evidence="1 2">
    <name type="scientific">Popillia japonica</name>
    <name type="common">Japanese beetle</name>
    <dbReference type="NCBI Taxonomy" id="7064"/>
    <lineage>
        <taxon>Eukaryota</taxon>
        <taxon>Metazoa</taxon>
        <taxon>Ecdysozoa</taxon>
        <taxon>Arthropoda</taxon>
        <taxon>Hexapoda</taxon>
        <taxon>Insecta</taxon>
        <taxon>Pterygota</taxon>
        <taxon>Neoptera</taxon>
        <taxon>Endopterygota</taxon>
        <taxon>Coleoptera</taxon>
        <taxon>Polyphaga</taxon>
        <taxon>Scarabaeiformia</taxon>
        <taxon>Scarabaeidae</taxon>
        <taxon>Rutelinae</taxon>
        <taxon>Popillia</taxon>
    </lineage>
</organism>
<keyword evidence="2" id="KW-1185">Reference proteome</keyword>
<dbReference type="AlphaFoldDB" id="A0AAW1KNQ8"/>
<name>A0AAW1KNQ8_POPJA</name>